<protein>
    <recommendedName>
        <fullName evidence="1">Flagellar Assembly Protein A N-terminal region domain-containing protein</fullName>
    </recommendedName>
</protein>
<dbReference type="InterPro" id="IPR046866">
    <property type="entry name" value="FapA_N"/>
</dbReference>
<dbReference type="Pfam" id="PF03961">
    <property type="entry name" value="FapA"/>
    <property type="match status" value="1"/>
</dbReference>
<dbReference type="PATRIC" id="fig|1461583.4.peg.2173"/>
<dbReference type="Pfam" id="PF20250">
    <property type="entry name" value="FapA_N"/>
    <property type="match status" value="1"/>
</dbReference>
<gene>
    <name evidence="2" type="ORF">BN1050_02256</name>
</gene>
<dbReference type="AlphaFoldDB" id="A0A078MFE2"/>
<accession>A0A078MFE2</accession>
<proteinExistence type="predicted"/>
<name>A0A078MFE2_9BACL</name>
<dbReference type="InterPro" id="IPR005646">
    <property type="entry name" value="FapA"/>
</dbReference>
<dbReference type="PANTHER" id="PTHR38032:SF1">
    <property type="entry name" value="RNA-BINDING PROTEIN KHPB N-TERMINAL DOMAIN-CONTAINING PROTEIN"/>
    <property type="match status" value="1"/>
</dbReference>
<sequence>MTIIHNDYFALESKGDKVLIQVVQSGFSLKQFDMILRSHPRIKLTNFSSLKNALEQANEQWIEIGLWLPTIEVDIAKDKMSATVTIYETLDVIMREEEALQAQITQALQQSNVVFGVKPVPAAMIVPGKAVLIAQGAEPIDGEDAKITYLPKPERKPVIKADGKADYYEMNFITEIREGSWLGEKILATDGTAGTNVLGQTIPAKKGRDFPIRYDKKSSYEEEEQGKIVIRSKISGILTDDKGMIKVSHHLPIAGDVGVETGNLQFDGTITIRGTVAAGFRVIAKGDISIEGANGVSGAELIKSLEGDIYIRGGIFGLGKTKVEAGGSIFVKHVNEAQLEAGEAINIGVYAVGSNLRAHTIMVDERKGKLMGGEAIAKSSIITAISGNHLERRTNLIIDSVNKQEVYSEIQQRAQAFKDNQQRLTELEGMLAKLAQVAQLDSKQQVLRQQLQEQHVALLDTLMREDFEIKEMMEKVRQSGKEEILVTKQAHPGTYIQIGKKSSLFTKERKGRFKLEFGELNV</sequence>
<organism evidence="2">
    <name type="scientific">Metalysinibacillus saudimassiliensis</name>
    <dbReference type="NCBI Taxonomy" id="1461583"/>
    <lineage>
        <taxon>Bacteria</taxon>
        <taxon>Bacillati</taxon>
        <taxon>Bacillota</taxon>
        <taxon>Bacilli</taxon>
        <taxon>Bacillales</taxon>
        <taxon>Caryophanaceae</taxon>
        <taxon>Metalysinibacillus</taxon>
    </lineage>
</organism>
<feature type="domain" description="Flagellar Assembly Protein A N-terminal region" evidence="1">
    <location>
        <begin position="71"/>
        <end position="239"/>
    </location>
</feature>
<dbReference type="PANTHER" id="PTHR38032">
    <property type="entry name" value="POLYMERASE-RELATED"/>
    <property type="match status" value="1"/>
</dbReference>
<reference evidence="2" key="1">
    <citation type="submission" date="2014-07" db="EMBL/GenBank/DDBJ databases">
        <authorList>
            <person name="Urmite Genomes Urmite Genomes"/>
        </authorList>
    </citation>
    <scope>NUCLEOTIDE SEQUENCE</scope>
    <source>
        <strain evidence="2">13S34_air</strain>
    </source>
</reference>
<evidence type="ECO:0000259" key="1">
    <source>
        <dbReference type="Pfam" id="PF20250"/>
    </source>
</evidence>
<evidence type="ECO:0000313" key="2">
    <source>
        <dbReference type="EMBL" id="CEA05010.1"/>
    </source>
</evidence>
<dbReference type="InterPro" id="IPR046865">
    <property type="entry name" value="FapA_b_solenoid"/>
</dbReference>
<dbReference type="EMBL" id="LN483076">
    <property type="protein sequence ID" value="CEA05010.1"/>
    <property type="molecule type" value="Genomic_DNA"/>
</dbReference>
<dbReference type="HOGENOM" id="CLU_026157_1_1_9"/>